<gene>
    <name evidence="3" type="ORF">PSYICH_LOCUS6267</name>
</gene>
<sequence>MHLSIVLVTVFTVKVRANLLQECAKLYNPGNYMDRFPSLKLPYLGDVPIPNNMPSIKPSPVAKTKAIKVVTTYIYKNPVCIKYNKKKGMCKQDNSVKHKGNYEQLVTKEYFVKDRKAKGSLENNRHRREFDEDDNEDINDSDKYSSLENSSDNLENNSEMSPPPVDYQMLRLYLDSIPSFDGNPHILSIFIENCESLISVFASPNNLALNSFLLKAIIGKLSGRAQRLIGSRTELKTWVDVKNSLNLSFGDQRNIDCLVQDLINLRPLKNESPYNFGMRCQDSRSLIISKLNSLNLHDNERAIRLSNYDDLALKTYIRGLPLPIQTNVRLRVPDSLEKAMSLVIEEENFLYSTQKSNNINSNSSFKPNLRITPAINPNYRAHSTFNPNFSNLNSHQPLPQLPRPTFQPNFMPRAPFLNHSQFRPNNNFPTQRHPFFQNQNNNQMKPRTFNQPQINNQNYSQNSKPEPMDTSSGNTRIHPKQQFTSTELFNQNINCLYQNQPFENSYNPQQFENPYQYQQFEQYENQYDCHDNQNLYHTQIDNDIDPYSYSPAIQYSYDNNFSTLVNDNTTYSHSNDLCTNPTLSADANNPSQDFIQAPSSSNPT</sequence>
<organism evidence="3 4">
    <name type="scientific">Psylliodes chrysocephalus</name>
    <dbReference type="NCBI Taxonomy" id="3402493"/>
    <lineage>
        <taxon>Eukaryota</taxon>
        <taxon>Metazoa</taxon>
        <taxon>Ecdysozoa</taxon>
        <taxon>Arthropoda</taxon>
        <taxon>Hexapoda</taxon>
        <taxon>Insecta</taxon>
        <taxon>Pterygota</taxon>
        <taxon>Neoptera</taxon>
        <taxon>Endopterygota</taxon>
        <taxon>Coleoptera</taxon>
        <taxon>Polyphaga</taxon>
        <taxon>Cucujiformia</taxon>
        <taxon>Chrysomeloidea</taxon>
        <taxon>Chrysomelidae</taxon>
        <taxon>Galerucinae</taxon>
        <taxon>Alticini</taxon>
        <taxon>Psylliodes</taxon>
    </lineage>
</organism>
<evidence type="ECO:0000256" key="2">
    <source>
        <dbReference type="SAM" id="SignalP"/>
    </source>
</evidence>
<name>A0A9P0CSR2_9CUCU</name>
<protein>
    <submittedName>
        <fullName evidence="3">Uncharacterized protein</fullName>
    </submittedName>
</protein>
<feature type="region of interest" description="Disordered" evidence="1">
    <location>
        <begin position="435"/>
        <end position="473"/>
    </location>
</feature>
<accession>A0A9P0CSR2</accession>
<evidence type="ECO:0000313" key="3">
    <source>
        <dbReference type="EMBL" id="CAH1105345.1"/>
    </source>
</evidence>
<evidence type="ECO:0000313" key="4">
    <source>
        <dbReference type="Proteomes" id="UP001153636"/>
    </source>
</evidence>
<evidence type="ECO:0000256" key="1">
    <source>
        <dbReference type="SAM" id="MobiDB-lite"/>
    </source>
</evidence>
<dbReference type="AlphaFoldDB" id="A0A9P0CSR2"/>
<feature type="signal peptide" evidence="2">
    <location>
        <begin position="1"/>
        <end position="17"/>
    </location>
</feature>
<keyword evidence="4" id="KW-1185">Reference proteome</keyword>
<dbReference type="OrthoDB" id="7466780at2759"/>
<feature type="chain" id="PRO_5040431963" evidence="2">
    <location>
        <begin position="18"/>
        <end position="604"/>
    </location>
</feature>
<reference evidence="3" key="1">
    <citation type="submission" date="2022-01" db="EMBL/GenBank/DDBJ databases">
        <authorList>
            <person name="King R."/>
        </authorList>
    </citation>
    <scope>NUCLEOTIDE SEQUENCE</scope>
</reference>
<feature type="region of interest" description="Disordered" evidence="1">
    <location>
        <begin position="582"/>
        <end position="604"/>
    </location>
</feature>
<dbReference type="Proteomes" id="UP001153636">
    <property type="component" value="Chromosome 19"/>
</dbReference>
<feature type="region of interest" description="Disordered" evidence="1">
    <location>
        <begin position="122"/>
        <end position="161"/>
    </location>
</feature>
<feature type="compositionally biased region" description="Low complexity" evidence="1">
    <location>
        <begin position="146"/>
        <end position="160"/>
    </location>
</feature>
<proteinExistence type="predicted"/>
<dbReference type="EMBL" id="OV651831">
    <property type="protein sequence ID" value="CAH1105345.1"/>
    <property type="molecule type" value="Genomic_DNA"/>
</dbReference>
<keyword evidence="2" id="KW-0732">Signal</keyword>